<reference evidence="3 4" key="1">
    <citation type="submission" date="2014-09" db="EMBL/GenBank/DDBJ databases">
        <authorList>
            <person name="Ellenberger Sabrina"/>
        </authorList>
    </citation>
    <scope>NUCLEOTIDE SEQUENCE [LARGE SCALE GENOMIC DNA]</scope>
    <source>
        <strain evidence="3 4">CBS 412.66</strain>
    </source>
</reference>
<keyword evidence="1" id="KW-0812">Transmembrane</keyword>
<dbReference type="InterPro" id="IPR001584">
    <property type="entry name" value="Integrase_cat-core"/>
</dbReference>
<dbReference type="AlphaFoldDB" id="A0A0B7NN40"/>
<dbReference type="InterPro" id="IPR036397">
    <property type="entry name" value="RNaseH_sf"/>
</dbReference>
<dbReference type="PROSITE" id="PS50994">
    <property type="entry name" value="INTEGRASE"/>
    <property type="match status" value="1"/>
</dbReference>
<proteinExistence type="predicted"/>
<dbReference type="GO" id="GO:0003676">
    <property type="term" value="F:nucleic acid binding"/>
    <property type="evidence" value="ECO:0007669"/>
    <property type="project" value="InterPro"/>
</dbReference>
<name>A0A0B7NN40_9FUNG</name>
<evidence type="ECO:0000256" key="1">
    <source>
        <dbReference type="SAM" id="Phobius"/>
    </source>
</evidence>
<evidence type="ECO:0000313" key="4">
    <source>
        <dbReference type="Proteomes" id="UP000054107"/>
    </source>
</evidence>
<evidence type="ECO:0000313" key="3">
    <source>
        <dbReference type="EMBL" id="CEP20006.1"/>
    </source>
</evidence>
<organism evidence="3 4">
    <name type="scientific">Parasitella parasitica</name>
    <dbReference type="NCBI Taxonomy" id="35722"/>
    <lineage>
        <taxon>Eukaryota</taxon>
        <taxon>Fungi</taxon>
        <taxon>Fungi incertae sedis</taxon>
        <taxon>Mucoromycota</taxon>
        <taxon>Mucoromycotina</taxon>
        <taxon>Mucoromycetes</taxon>
        <taxon>Mucorales</taxon>
        <taxon>Mucorineae</taxon>
        <taxon>Mucoraceae</taxon>
        <taxon>Parasitella</taxon>
    </lineage>
</organism>
<dbReference type="SUPFAM" id="SSF53098">
    <property type="entry name" value="Ribonuclease H-like"/>
    <property type="match status" value="1"/>
</dbReference>
<accession>A0A0B7NN40</accession>
<dbReference type="EMBL" id="LN734204">
    <property type="protein sequence ID" value="CEP20006.1"/>
    <property type="molecule type" value="Genomic_DNA"/>
</dbReference>
<dbReference type="GO" id="GO:0015074">
    <property type="term" value="P:DNA integration"/>
    <property type="evidence" value="ECO:0007669"/>
    <property type="project" value="InterPro"/>
</dbReference>
<keyword evidence="1" id="KW-1133">Transmembrane helix</keyword>
<sequence>MDSTLHLDGWCMDLGDMGVTSTFGNKFFFVLITDFFARFTVIRYISDKHATTIAKELLQVFSLFGWLKQLTSDRGSEFINQVIEAVLDIGGIDLGLALLAYNPLENSTAESYFKLKKATTIKLLNAFSKRIIDTQASNHAKFRKKHKVVESPYPIGNERYEEGPSLIHNVTDSGSHA</sequence>
<keyword evidence="4" id="KW-1185">Reference proteome</keyword>
<dbReference type="InterPro" id="IPR012337">
    <property type="entry name" value="RNaseH-like_sf"/>
</dbReference>
<feature type="domain" description="Integrase catalytic" evidence="2">
    <location>
        <begin position="2"/>
        <end position="124"/>
    </location>
</feature>
<gene>
    <name evidence="3" type="primary">PARPA_14327.1 scaffold 50072</name>
</gene>
<evidence type="ECO:0000259" key="2">
    <source>
        <dbReference type="PROSITE" id="PS50994"/>
    </source>
</evidence>
<dbReference type="Gene3D" id="3.30.420.10">
    <property type="entry name" value="Ribonuclease H-like superfamily/Ribonuclease H"/>
    <property type="match status" value="1"/>
</dbReference>
<protein>
    <recommendedName>
        <fullName evidence="2">Integrase catalytic domain-containing protein</fullName>
    </recommendedName>
</protein>
<dbReference type="Pfam" id="PF00665">
    <property type="entry name" value="rve"/>
    <property type="match status" value="1"/>
</dbReference>
<dbReference type="OrthoDB" id="2281046at2759"/>
<feature type="transmembrane region" description="Helical" evidence="1">
    <location>
        <begin position="27"/>
        <end position="45"/>
    </location>
</feature>
<dbReference type="GO" id="GO:0005634">
    <property type="term" value="C:nucleus"/>
    <property type="evidence" value="ECO:0007669"/>
    <property type="project" value="UniProtKB-ARBA"/>
</dbReference>
<dbReference type="STRING" id="35722.A0A0B7NN40"/>
<keyword evidence="1" id="KW-0472">Membrane</keyword>
<dbReference type="Proteomes" id="UP000054107">
    <property type="component" value="Unassembled WGS sequence"/>
</dbReference>